<dbReference type="RefSeq" id="XP_008872052.1">
    <property type="nucleotide sequence ID" value="XM_008873830.1"/>
</dbReference>
<dbReference type="AlphaFoldDB" id="A0A024U0T5"/>
<proteinExistence type="predicted"/>
<evidence type="ECO:0000256" key="1">
    <source>
        <dbReference type="SAM" id="MobiDB-lite"/>
    </source>
</evidence>
<sequence length="584" mass="66694">MKAWVARPADLPWINNHLNLGQERRKLTARHDNVVVRLRFANMDRRRAGQRGRFVGRSSRHRRHGRRRLGWFTFATDPFVVERFHGRVPRRGVPSKALGEQVHELCVVALDERAELTRVGATLPSARVDGRRGVAVVVEKVFSSLAFVNHVLGRNVKHFHDARELLAFVLAGKDGIPREQLAQNARKAPHVNGHPVRQTEDDFGRSVEPRLNVRKERGVVKARRPKVDDCDLRRLGFAQEDVFRLEVAVDNVVCVEKYEAVEQIDRDFLEQRHREAAKLLELQVLVQVDAEQLKHEAQVVPKHKRVEHCNHVASPVHVGTVQMLEQLDLHDRLLLEFLLVPDDLDRDHLPRRIVVALEHLAKRPAPQVPDDVVSIRNVVMHVDDVVAFVVVKPMVGDAGRPRLGLDCPDVMHGRVVQDLDRFVRRERRRVVCGCQDFVWLHGLCCRVGRRRRALPVRRRRGAVVVEPTHDLLWLVRVVRLGWLRWLWRGCGLLGSHGSSVGRTLAAVVVDGHRVDERVRHVLVWSTCRDCVGHNLCLGLVVHGGSRLCNDHLVQFRRDLANAAVLSMARTQTQHGEFHIHCSVV</sequence>
<name>A0A024U0T5_9STRA</name>
<reference evidence="2" key="1">
    <citation type="submission" date="2013-12" db="EMBL/GenBank/DDBJ databases">
        <title>The Genome Sequence of Aphanomyces invadans NJM9701.</title>
        <authorList>
            <consortium name="The Broad Institute Genomics Platform"/>
            <person name="Russ C."/>
            <person name="Tyler B."/>
            <person name="van West P."/>
            <person name="Dieguez-Uribeondo J."/>
            <person name="Young S.K."/>
            <person name="Zeng Q."/>
            <person name="Gargeya S."/>
            <person name="Fitzgerald M."/>
            <person name="Abouelleil A."/>
            <person name="Alvarado L."/>
            <person name="Chapman S.B."/>
            <person name="Gainer-Dewar J."/>
            <person name="Goldberg J."/>
            <person name="Griggs A."/>
            <person name="Gujja S."/>
            <person name="Hansen M."/>
            <person name="Howarth C."/>
            <person name="Imamovic A."/>
            <person name="Ireland A."/>
            <person name="Larimer J."/>
            <person name="McCowan C."/>
            <person name="Murphy C."/>
            <person name="Pearson M."/>
            <person name="Poon T.W."/>
            <person name="Priest M."/>
            <person name="Roberts A."/>
            <person name="Saif S."/>
            <person name="Shea T."/>
            <person name="Sykes S."/>
            <person name="Wortman J."/>
            <person name="Nusbaum C."/>
            <person name="Birren B."/>
        </authorList>
    </citation>
    <scope>NUCLEOTIDE SEQUENCE [LARGE SCALE GENOMIC DNA]</scope>
    <source>
        <strain evidence="2">NJM9701</strain>
    </source>
</reference>
<dbReference type="GeneID" id="20085221"/>
<dbReference type="EMBL" id="KI913967">
    <property type="protein sequence ID" value="ETV99496.1"/>
    <property type="molecule type" value="Genomic_DNA"/>
</dbReference>
<accession>A0A024U0T5</accession>
<feature type="region of interest" description="Disordered" evidence="1">
    <location>
        <begin position="184"/>
        <end position="204"/>
    </location>
</feature>
<protein>
    <submittedName>
        <fullName evidence="2">Uncharacterized protein</fullName>
    </submittedName>
</protein>
<gene>
    <name evidence="2" type="ORF">H310_08171</name>
</gene>
<evidence type="ECO:0000313" key="2">
    <source>
        <dbReference type="EMBL" id="ETV99496.1"/>
    </source>
</evidence>
<organism evidence="2">
    <name type="scientific">Aphanomyces invadans</name>
    <dbReference type="NCBI Taxonomy" id="157072"/>
    <lineage>
        <taxon>Eukaryota</taxon>
        <taxon>Sar</taxon>
        <taxon>Stramenopiles</taxon>
        <taxon>Oomycota</taxon>
        <taxon>Saprolegniomycetes</taxon>
        <taxon>Saprolegniales</taxon>
        <taxon>Verrucalvaceae</taxon>
        <taxon>Aphanomyces</taxon>
    </lineage>
</organism>
<dbReference type="VEuPathDB" id="FungiDB:H310_08171"/>